<dbReference type="Proteomes" id="UP000191946">
    <property type="component" value="Unassembled WGS sequence"/>
</dbReference>
<sequence length="126" mass="14658">MYGIYAILKPQPKALIKWNNMAIRRDIPEGHHMNDYLMKFRRAKQEDTLEKMVEGAIDAVKDHKDFDSGTRFRIELEIESAYDKRLKEMALGNVDHPEPSTTCASEKSQDKYDPEKMLKEQLSKLG</sequence>
<protein>
    <submittedName>
        <fullName evidence="2">Uncharacterized protein</fullName>
    </submittedName>
</protein>
<feature type="compositionally biased region" description="Basic and acidic residues" evidence="1">
    <location>
        <begin position="107"/>
        <end position="126"/>
    </location>
</feature>
<evidence type="ECO:0000313" key="3">
    <source>
        <dbReference type="Proteomes" id="UP000191946"/>
    </source>
</evidence>
<organism evidence="2 3">
    <name type="scientific">Vibrio parahaemolyticus</name>
    <dbReference type="NCBI Taxonomy" id="670"/>
    <lineage>
        <taxon>Bacteria</taxon>
        <taxon>Pseudomonadati</taxon>
        <taxon>Pseudomonadota</taxon>
        <taxon>Gammaproteobacteria</taxon>
        <taxon>Vibrionales</taxon>
        <taxon>Vibrionaceae</taxon>
        <taxon>Vibrio</taxon>
    </lineage>
</organism>
<reference evidence="2 3" key="1">
    <citation type="submission" date="2015-08" db="EMBL/GenBank/DDBJ databases">
        <title>Draft Genome Sequences of Vibrio parahaemolyticus Strains.</title>
        <authorList>
            <person name="Gonzalez-Escalona N."/>
            <person name="DePaola A."/>
        </authorList>
    </citation>
    <scope>NUCLEOTIDE SEQUENCE [LARGE SCALE GENOMIC DNA]</scope>
    <source>
        <strain evidence="2 3">CFSAN001621</strain>
    </source>
</reference>
<dbReference type="InterPro" id="IPR036666">
    <property type="entry name" value="HHA_sf"/>
</dbReference>
<dbReference type="EMBL" id="LHQV01000025">
    <property type="protein sequence ID" value="OQJ96483.1"/>
    <property type="molecule type" value="Genomic_DNA"/>
</dbReference>
<comment type="caution">
    <text evidence="2">The sequence shown here is derived from an EMBL/GenBank/DDBJ whole genome shotgun (WGS) entry which is preliminary data.</text>
</comment>
<feature type="region of interest" description="Disordered" evidence="1">
    <location>
        <begin position="91"/>
        <end position="126"/>
    </location>
</feature>
<keyword evidence="3" id="KW-1185">Reference proteome</keyword>
<dbReference type="SUPFAM" id="SSF68989">
    <property type="entry name" value="Hemolysin expression modulating protein HHA"/>
    <property type="match status" value="1"/>
</dbReference>
<dbReference type="Gene3D" id="1.20.1280.40">
    <property type="entry name" value="HHA"/>
    <property type="match status" value="1"/>
</dbReference>
<evidence type="ECO:0000313" key="2">
    <source>
        <dbReference type="EMBL" id="OQJ96483.1"/>
    </source>
</evidence>
<gene>
    <name evidence="2" type="ORF">AKG60_24680</name>
</gene>
<dbReference type="AlphaFoldDB" id="A0AAX0M6G4"/>
<name>A0AAX0M6G4_VIBPH</name>
<proteinExistence type="predicted"/>
<accession>A0AAX0M6G4</accession>
<evidence type="ECO:0000256" key="1">
    <source>
        <dbReference type="SAM" id="MobiDB-lite"/>
    </source>
</evidence>